<dbReference type="SUPFAM" id="SSF48452">
    <property type="entry name" value="TPR-like"/>
    <property type="match status" value="1"/>
</dbReference>
<reference evidence="2 3" key="3">
    <citation type="journal article" date="2016" name="FEMS Yeast Res.">
        <title>Curation of the genome annotation of Pichia pastoris (Komagataella phaffii) CBS7435 from gene level to protein function.</title>
        <authorList>
            <person name="Valli M."/>
            <person name="Tatto N.E."/>
            <person name="Peymann A."/>
            <person name="Gruber C."/>
            <person name="Landes N."/>
            <person name="Ekker H."/>
            <person name="Thallinger G.G."/>
            <person name="Mattanovich D."/>
            <person name="Gasser B."/>
            <person name="Graf A.B."/>
        </authorList>
    </citation>
    <scope>GENOME REANNOTATION</scope>
    <source>
        <strain evidence="2 3">ATCC 76273 / CBS 7435 / CECT 11047 / NRRL Y-11430 / Wegner 21-1</strain>
    </source>
</reference>
<name>F2QYX1_KOMPC</name>
<dbReference type="InterPro" id="IPR015374">
    <property type="entry name" value="ChAPs"/>
</dbReference>
<dbReference type="GO" id="GO:0034044">
    <property type="term" value="C:exomer complex"/>
    <property type="evidence" value="ECO:0007669"/>
    <property type="project" value="TreeGrafter"/>
</dbReference>
<dbReference type="HOGENOM" id="CLU_019711_0_0_1"/>
<dbReference type="InterPro" id="IPR011990">
    <property type="entry name" value="TPR-like_helical_dom_sf"/>
</dbReference>
<organism evidence="2 3">
    <name type="scientific">Komagataella phaffii (strain ATCC 76273 / CBS 7435 / CECT 11047 / NRRL Y-11430 / Wegner 21-1)</name>
    <name type="common">Yeast</name>
    <name type="synonym">Pichia pastoris</name>
    <dbReference type="NCBI Taxonomy" id="981350"/>
    <lineage>
        <taxon>Eukaryota</taxon>
        <taxon>Fungi</taxon>
        <taxon>Dikarya</taxon>
        <taxon>Ascomycota</taxon>
        <taxon>Saccharomycotina</taxon>
        <taxon>Pichiomycetes</taxon>
        <taxon>Pichiales</taxon>
        <taxon>Pichiaceae</taxon>
        <taxon>Komagataella</taxon>
    </lineage>
</organism>
<feature type="compositionally biased region" description="Basic and acidic residues" evidence="1">
    <location>
        <begin position="1"/>
        <end position="11"/>
    </location>
</feature>
<evidence type="ECO:0000313" key="2">
    <source>
        <dbReference type="EMBL" id="CCA40599.1"/>
    </source>
</evidence>
<dbReference type="AlphaFoldDB" id="F2QYX1"/>
<dbReference type="Pfam" id="PF09295">
    <property type="entry name" value="ChAPs"/>
    <property type="match status" value="1"/>
</dbReference>
<gene>
    <name evidence="2" type="primary">BCH2</name>
    <name evidence="2" type="ordered locus">PP7435_Chr4-0432</name>
</gene>
<reference evidence="2 3" key="1">
    <citation type="journal article" date="2011" name="J. Biotechnol.">
        <title>High-quality genome sequence of Pichia pastoris CBS7435.</title>
        <authorList>
            <person name="Kuberl A."/>
            <person name="Schneider J."/>
            <person name="Thallinger G.G."/>
            <person name="Anderl I."/>
            <person name="Wibberg D."/>
            <person name="Hajek T."/>
            <person name="Jaenicke S."/>
            <person name="Brinkrolf K."/>
            <person name="Goesmann A."/>
            <person name="Szczepanowski R."/>
            <person name="Puhler A."/>
            <person name="Schwab H."/>
            <person name="Glieder A."/>
            <person name="Pichler H."/>
        </authorList>
    </citation>
    <scope>NUCLEOTIDE SEQUENCE [LARGE SCALE GENOMIC DNA]</scope>
    <source>
        <strain evidence="3">ATCC 76273 / CBS 7435 / CECT 11047 / NRRL Y-11430 / Wegner 21-1</strain>
    </source>
</reference>
<dbReference type="Gene3D" id="1.25.40.10">
    <property type="entry name" value="Tetratricopeptide repeat domain"/>
    <property type="match status" value="1"/>
</dbReference>
<feature type="region of interest" description="Disordered" evidence="1">
    <location>
        <begin position="476"/>
        <end position="504"/>
    </location>
</feature>
<reference key="2">
    <citation type="submission" date="2011-04" db="EMBL/GenBank/DDBJ databases">
        <title>High-quality genome sequence of Pichia pastoris CBS 7435.</title>
        <authorList>
            <person name="Kueberl A."/>
            <person name="Schneider J."/>
            <person name="Thallinger G.G."/>
            <person name="Anderl I."/>
            <person name="Wibberg D."/>
            <person name="Hajek T."/>
            <person name="Jaenicke S."/>
            <person name="Brinkrolf K."/>
            <person name="Goesmann A."/>
            <person name="Szczepanowski R."/>
            <person name="Puehler A."/>
            <person name="Schwab H."/>
            <person name="Glieder A."/>
            <person name="Pichler H."/>
        </authorList>
    </citation>
    <scope>NUCLEOTIDE SEQUENCE</scope>
    <source>
        <strain>CBS 7435</strain>
    </source>
</reference>
<dbReference type="PANTHER" id="PTHR31975:SF2">
    <property type="entry name" value="CHITIN BIOSYNTHESIS PROTEIN CHS6-RELATED"/>
    <property type="match status" value="1"/>
</dbReference>
<dbReference type="GO" id="GO:0006893">
    <property type="term" value="P:Golgi to plasma membrane transport"/>
    <property type="evidence" value="ECO:0007669"/>
    <property type="project" value="UniProtKB-ARBA"/>
</dbReference>
<sequence>MTEVQSPEKKSGLRKFMLNSHSSQKRHKVVVPRIHEKTYGESLGFRTSILPSLKDLGPADLIHVSRLHKSSHKETGTYHYITGLDLSTVGGPIAYLSTIHLSDNSSKKSSSNNSVGTYCSWNCFTKGDLRIRKEFPAGNYSTSFIFGDRKKNALHNSGVTDRLWRETYVSSLIRALLFPDDPARHMPGMCQYNPVLSSTSAKYAVSELIYFLPKGYLVGCSNDVQQPTYVQNYLVDSLLKLVEITGLYDLALEKIEELISEKPTLNDEFRLLLVKLHLLNNNEVAAVGVLHEGLQVDPRDALLLNEQAKFVLKKNRPDLALTSASRSVAAAPAEFECWETLVKVHLRRKDYQSALLALNSCPMYSMRQSDIFKPLSPHDVEFPQPLDGKFEQIWNDAESKGPVFNNDGVLGLASKAEINATEPLLIRVYHSTRYSGTFKKSYALLAYLTKQIGWDEVLRLRSELFVMEEEYHKELNFQEEEEENDLEPGDQASRSESQTEKQFLNGKLEVPSSDTIHKTRSRSISPHKRDIASEKFKSKRLCERWLDGLFLSLYDDLMVGLVWDSERKSGGANLTHSALEWELIGLSCFRSCNFEAGIAALKTTLSANFSIFSALALLQLYDFYETDPAEFRRLNLRVNIPSNLNQDYILELIVKTLAWSYRWYGDFSPFLAKLISRAIERDGSQLLKNKVQSKFHAEGIPMIMDRYVVWLEQFHTGDL</sequence>
<feature type="region of interest" description="Disordered" evidence="1">
    <location>
        <begin position="1"/>
        <end position="21"/>
    </location>
</feature>
<accession>F2QYX1</accession>
<evidence type="ECO:0000256" key="1">
    <source>
        <dbReference type="SAM" id="MobiDB-lite"/>
    </source>
</evidence>
<keyword evidence="3" id="KW-1185">Reference proteome</keyword>
<evidence type="ECO:0000313" key="3">
    <source>
        <dbReference type="Proteomes" id="UP000006853"/>
    </source>
</evidence>
<feature type="compositionally biased region" description="Polar residues" evidence="1">
    <location>
        <begin position="492"/>
        <end position="502"/>
    </location>
</feature>
<feature type="compositionally biased region" description="Acidic residues" evidence="1">
    <location>
        <begin position="477"/>
        <end position="488"/>
    </location>
</feature>
<dbReference type="PANTHER" id="PTHR31975">
    <property type="entry name" value="BUD SITE SELECTION PROTEIN 7-RELATED"/>
    <property type="match status" value="1"/>
</dbReference>
<dbReference type="EMBL" id="FR839631">
    <property type="protein sequence ID" value="CCA40599.1"/>
    <property type="molecule type" value="Genomic_DNA"/>
</dbReference>
<dbReference type="Proteomes" id="UP000006853">
    <property type="component" value="Chromosome 4"/>
</dbReference>
<protein>
    <submittedName>
        <fullName evidence="2">ChAPs (Chs5p-Arf1p-binding proteins) family member</fullName>
    </submittedName>
</protein>
<proteinExistence type="predicted"/>